<name>A0A1V2H387_9PROT</name>
<gene>
    <name evidence="2" type="ORF">BKE38_11595</name>
</gene>
<keyword evidence="3" id="KW-1185">Reference proteome</keyword>
<feature type="transmembrane region" description="Helical" evidence="1">
    <location>
        <begin position="45"/>
        <end position="64"/>
    </location>
</feature>
<sequence>MTLPERGSPRYHLLRAFACAAVVGLIILFGWLTRIPHDRPPADRLLILMTVCAGFVTWDLAAFLRKRTR</sequence>
<keyword evidence="1" id="KW-0812">Transmembrane</keyword>
<evidence type="ECO:0000313" key="3">
    <source>
        <dbReference type="Proteomes" id="UP000188879"/>
    </source>
</evidence>
<proteinExistence type="predicted"/>
<accession>A0A1V2H387</accession>
<keyword evidence="1" id="KW-0472">Membrane</keyword>
<reference evidence="2 3" key="1">
    <citation type="submission" date="2016-10" db="EMBL/GenBank/DDBJ databases">
        <title>Draft Genome sequence of Roseomonas sp. strain M3.</title>
        <authorList>
            <person name="Subhash Y."/>
            <person name="Lee S."/>
        </authorList>
    </citation>
    <scope>NUCLEOTIDE SEQUENCE [LARGE SCALE GENOMIC DNA]</scope>
    <source>
        <strain evidence="2 3">M3</strain>
    </source>
</reference>
<dbReference type="EMBL" id="MLCO01000095">
    <property type="protein sequence ID" value="ONG53572.1"/>
    <property type="molecule type" value="Genomic_DNA"/>
</dbReference>
<dbReference type="RefSeq" id="WP_076957515.1">
    <property type="nucleotide sequence ID" value="NZ_MLCO01000095.1"/>
</dbReference>
<dbReference type="Proteomes" id="UP000188879">
    <property type="component" value="Unassembled WGS sequence"/>
</dbReference>
<evidence type="ECO:0000313" key="2">
    <source>
        <dbReference type="EMBL" id="ONG53572.1"/>
    </source>
</evidence>
<dbReference type="OrthoDB" id="385012at2"/>
<feature type="transmembrane region" description="Helical" evidence="1">
    <location>
        <begin position="12"/>
        <end position="33"/>
    </location>
</feature>
<dbReference type="AlphaFoldDB" id="A0A1V2H387"/>
<protein>
    <submittedName>
        <fullName evidence="2">Uncharacterized protein</fullName>
    </submittedName>
</protein>
<keyword evidence="1" id="KW-1133">Transmembrane helix</keyword>
<organism evidence="2 3">
    <name type="scientific">Teichococcus deserti</name>
    <dbReference type="NCBI Taxonomy" id="1817963"/>
    <lineage>
        <taxon>Bacteria</taxon>
        <taxon>Pseudomonadati</taxon>
        <taxon>Pseudomonadota</taxon>
        <taxon>Alphaproteobacteria</taxon>
        <taxon>Acetobacterales</taxon>
        <taxon>Roseomonadaceae</taxon>
        <taxon>Roseomonas</taxon>
    </lineage>
</organism>
<evidence type="ECO:0000256" key="1">
    <source>
        <dbReference type="SAM" id="Phobius"/>
    </source>
</evidence>
<comment type="caution">
    <text evidence="2">The sequence shown here is derived from an EMBL/GenBank/DDBJ whole genome shotgun (WGS) entry which is preliminary data.</text>
</comment>